<organism evidence="3">
    <name type="scientific">Harpegnathos saltator</name>
    <name type="common">Jerdon's jumping ant</name>
    <dbReference type="NCBI Taxonomy" id="610380"/>
    <lineage>
        <taxon>Eukaryota</taxon>
        <taxon>Metazoa</taxon>
        <taxon>Ecdysozoa</taxon>
        <taxon>Arthropoda</taxon>
        <taxon>Hexapoda</taxon>
        <taxon>Insecta</taxon>
        <taxon>Pterygota</taxon>
        <taxon>Neoptera</taxon>
        <taxon>Endopterygota</taxon>
        <taxon>Hymenoptera</taxon>
        <taxon>Apocrita</taxon>
        <taxon>Aculeata</taxon>
        <taxon>Formicoidea</taxon>
        <taxon>Formicidae</taxon>
        <taxon>Ponerinae</taxon>
        <taxon>Ponerini</taxon>
        <taxon>Harpegnathos</taxon>
    </lineage>
</organism>
<keyword evidence="3" id="KW-1185">Reference proteome</keyword>
<dbReference type="InParanoid" id="E2BP33"/>
<dbReference type="EMBL" id="GL449529">
    <property type="protein sequence ID" value="EFN82530.1"/>
    <property type="molecule type" value="Genomic_DNA"/>
</dbReference>
<feature type="region of interest" description="Disordered" evidence="1">
    <location>
        <begin position="1"/>
        <end position="21"/>
    </location>
</feature>
<evidence type="ECO:0000256" key="1">
    <source>
        <dbReference type="SAM" id="MobiDB-lite"/>
    </source>
</evidence>
<protein>
    <submittedName>
        <fullName evidence="2">Uncharacterized protein</fullName>
    </submittedName>
</protein>
<accession>E2BP33</accession>
<sequence>MIRPDYSPTCESGFSNPREIQSPTGYVAKLTERKASRHITATGVTHSDRKIAAHYTAVSR</sequence>
<gene>
    <name evidence="2" type="ORF">EAI_16867</name>
</gene>
<dbReference type="Proteomes" id="UP000008237">
    <property type="component" value="Unassembled WGS sequence"/>
</dbReference>
<dbReference type="AlphaFoldDB" id="E2BP33"/>
<evidence type="ECO:0000313" key="3">
    <source>
        <dbReference type="Proteomes" id="UP000008237"/>
    </source>
</evidence>
<reference evidence="2 3" key="1">
    <citation type="journal article" date="2010" name="Science">
        <title>Genomic comparison of the ants Camponotus floridanus and Harpegnathos saltator.</title>
        <authorList>
            <person name="Bonasio R."/>
            <person name="Zhang G."/>
            <person name="Ye C."/>
            <person name="Mutti N.S."/>
            <person name="Fang X."/>
            <person name="Qin N."/>
            <person name="Donahue G."/>
            <person name="Yang P."/>
            <person name="Li Q."/>
            <person name="Li C."/>
            <person name="Zhang P."/>
            <person name="Huang Z."/>
            <person name="Berger S.L."/>
            <person name="Reinberg D."/>
            <person name="Wang J."/>
            <person name="Liebig J."/>
        </authorList>
    </citation>
    <scope>NUCLEOTIDE SEQUENCE [LARGE SCALE GENOMIC DNA]</scope>
    <source>
        <strain evidence="2 3">R22 G/1</strain>
    </source>
</reference>
<name>E2BP33_HARSA</name>
<proteinExistence type="predicted"/>
<evidence type="ECO:0000313" key="2">
    <source>
        <dbReference type="EMBL" id="EFN82530.1"/>
    </source>
</evidence>
<feature type="compositionally biased region" description="Polar residues" evidence="1">
    <location>
        <begin position="9"/>
        <end position="21"/>
    </location>
</feature>